<evidence type="ECO:0000313" key="3">
    <source>
        <dbReference type="Proteomes" id="UP001189429"/>
    </source>
</evidence>
<dbReference type="Gene3D" id="3.50.4.10">
    <property type="entry name" value="Hepatocyte Growth Factor"/>
    <property type="match status" value="1"/>
</dbReference>
<name>A0ABN9RY71_9DINO</name>
<protein>
    <recommendedName>
        <fullName evidence="1">Apple domain-containing protein</fullName>
    </recommendedName>
</protein>
<evidence type="ECO:0000313" key="2">
    <source>
        <dbReference type="EMBL" id="CAK0824324.1"/>
    </source>
</evidence>
<accession>A0ABN9RY71</accession>
<feature type="domain" description="Apple" evidence="1">
    <location>
        <begin position="13"/>
        <end position="57"/>
    </location>
</feature>
<organism evidence="2 3">
    <name type="scientific">Prorocentrum cordatum</name>
    <dbReference type="NCBI Taxonomy" id="2364126"/>
    <lineage>
        <taxon>Eukaryota</taxon>
        <taxon>Sar</taxon>
        <taxon>Alveolata</taxon>
        <taxon>Dinophyceae</taxon>
        <taxon>Prorocentrales</taxon>
        <taxon>Prorocentraceae</taxon>
        <taxon>Prorocentrum</taxon>
    </lineage>
</organism>
<gene>
    <name evidence="2" type="ORF">PCOR1329_LOCUS24755</name>
</gene>
<keyword evidence="3" id="KW-1185">Reference proteome</keyword>
<dbReference type="Pfam" id="PF14295">
    <property type="entry name" value="PAN_4"/>
    <property type="match status" value="1"/>
</dbReference>
<comment type="caution">
    <text evidence="2">The sequence shown here is derived from an EMBL/GenBank/DDBJ whole genome shotgun (WGS) entry which is preliminary data.</text>
</comment>
<evidence type="ECO:0000259" key="1">
    <source>
        <dbReference type="Pfam" id="PF14295"/>
    </source>
</evidence>
<reference evidence="2" key="1">
    <citation type="submission" date="2023-10" db="EMBL/GenBank/DDBJ databases">
        <authorList>
            <person name="Chen Y."/>
            <person name="Shah S."/>
            <person name="Dougan E. K."/>
            <person name="Thang M."/>
            <person name="Chan C."/>
        </authorList>
    </citation>
    <scope>NUCLEOTIDE SEQUENCE [LARGE SCALE GENOMIC DNA]</scope>
</reference>
<dbReference type="EMBL" id="CAUYUJ010008558">
    <property type="protein sequence ID" value="CAK0824324.1"/>
    <property type="molecule type" value="Genomic_DNA"/>
</dbReference>
<proteinExistence type="predicted"/>
<feature type="non-terminal residue" evidence="2">
    <location>
        <position position="61"/>
    </location>
</feature>
<sequence length="61" mass="6732">VGVDYWTATNLAVLENVSTSEGCLQRCTDEARCGAWTWGEPDGTPEAWQLQRVCFLKPTGL</sequence>
<dbReference type="Proteomes" id="UP001189429">
    <property type="component" value="Unassembled WGS sequence"/>
</dbReference>
<dbReference type="InterPro" id="IPR003609">
    <property type="entry name" value="Pan_app"/>
</dbReference>
<feature type="non-terminal residue" evidence="2">
    <location>
        <position position="1"/>
    </location>
</feature>